<keyword evidence="4" id="KW-1185">Reference proteome</keyword>
<organism evidence="2 3">
    <name type="scientific">Actinoplanes lobatus</name>
    <dbReference type="NCBI Taxonomy" id="113568"/>
    <lineage>
        <taxon>Bacteria</taxon>
        <taxon>Bacillati</taxon>
        <taxon>Actinomycetota</taxon>
        <taxon>Actinomycetes</taxon>
        <taxon>Micromonosporales</taxon>
        <taxon>Micromonosporaceae</taxon>
        <taxon>Actinoplanes</taxon>
    </lineage>
</organism>
<dbReference type="RefSeq" id="WP_188123449.1">
    <property type="nucleotide sequence ID" value="NZ_BOMP01000058.1"/>
</dbReference>
<dbReference type="AlphaFoldDB" id="A0A7W7MIF0"/>
<sequence>MLVDGSFEVPASYTAGGLRLELLGPRHNEADHAAWTSSIDHIRSTPGFDRGWPPVGGMTLAENLADLESHADRSARRVDFAYSVLDPTTGDVVGCVYLKPTAAGEIQATSWVSATHAHLDGPLTDIVGTWLRESWPFETVHYRTGRTPITIRGNPG</sequence>
<reference evidence="2 3" key="1">
    <citation type="submission" date="2020-08" db="EMBL/GenBank/DDBJ databases">
        <title>Sequencing the genomes of 1000 actinobacteria strains.</title>
        <authorList>
            <person name="Klenk H.-P."/>
        </authorList>
    </citation>
    <scope>NUCLEOTIDE SEQUENCE [LARGE SCALE GENOMIC DNA]</scope>
    <source>
        <strain evidence="2 3">DSM 43150</strain>
    </source>
</reference>
<evidence type="ECO:0000313" key="3">
    <source>
        <dbReference type="Proteomes" id="UP000590511"/>
    </source>
</evidence>
<dbReference type="EMBL" id="JACHNC010000001">
    <property type="protein sequence ID" value="MBB4751414.1"/>
    <property type="molecule type" value="Genomic_DNA"/>
</dbReference>
<dbReference type="Proteomes" id="UP000590511">
    <property type="component" value="Unassembled WGS sequence"/>
</dbReference>
<reference evidence="1 4" key="2">
    <citation type="submission" date="2021-01" db="EMBL/GenBank/DDBJ databases">
        <title>Whole genome shotgun sequence of Actinoplanes lobatus NBRC 12513.</title>
        <authorList>
            <person name="Komaki H."/>
            <person name="Tamura T."/>
        </authorList>
    </citation>
    <scope>NUCLEOTIDE SEQUENCE [LARGE SCALE GENOMIC DNA]</scope>
    <source>
        <strain evidence="1 4">NBRC 12513</strain>
    </source>
</reference>
<dbReference type="EMBL" id="BOMP01000058">
    <property type="protein sequence ID" value="GIE41023.1"/>
    <property type="molecule type" value="Genomic_DNA"/>
</dbReference>
<comment type="caution">
    <text evidence="2">The sequence shown here is derived from an EMBL/GenBank/DDBJ whole genome shotgun (WGS) entry which is preliminary data.</text>
</comment>
<evidence type="ECO:0000313" key="2">
    <source>
        <dbReference type="EMBL" id="MBB4751414.1"/>
    </source>
</evidence>
<evidence type="ECO:0000313" key="1">
    <source>
        <dbReference type="EMBL" id="GIE41023.1"/>
    </source>
</evidence>
<proteinExistence type="predicted"/>
<protein>
    <recommendedName>
        <fullName evidence="5">N-acetyltransferase</fullName>
    </recommendedName>
</protein>
<evidence type="ECO:0008006" key="5">
    <source>
        <dbReference type="Google" id="ProtNLM"/>
    </source>
</evidence>
<name>A0A7W7MIF0_9ACTN</name>
<evidence type="ECO:0000313" key="4">
    <source>
        <dbReference type="Proteomes" id="UP000631312"/>
    </source>
</evidence>
<dbReference type="Proteomes" id="UP000631312">
    <property type="component" value="Unassembled WGS sequence"/>
</dbReference>
<gene>
    <name evidence="1" type="ORF">Alo02nite_39210</name>
    <name evidence="2" type="ORF">BJ964_005575</name>
</gene>
<accession>A0A7W7MIF0</accession>